<dbReference type="AlphaFoldDB" id="A0ABD2Q4R1"/>
<reference evidence="2 3" key="1">
    <citation type="submission" date="2024-11" db="EMBL/GenBank/DDBJ databases">
        <title>Adaptive evolution of stress response genes in parasites aligns with host niche diversity.</title>
        <authorList>
            <person name="Hahn C."/>
            <person name="Resl P."/>
        </authorList>
    </citation>
    <scope>NUCLEOTIDE SEQUENCE [LARGE SCALE GENOMIC DNA]</scope>
    <source>
        <strain evidence="2">EGGRZ-B1_66</strain>
        <tissue evidence="2">Body</tissue>
    </source>
</reference>
<evidence type="ECO:0000313" key="2">
    <source>
        <dbReference type="EMBL" id="KAL3314588.1"/>
    </source>
</evidence>
<evidence type="ECO:0000256" key="1">
    <source>
        <dbReference type="SAM" id="SignalP"/>
    </source>
</evidence>
<feature type="signal peptide" evidence="1">
    <location>
        <begin position="1"/>
        <end position="22"/>
    </location>
</feature>
<dbReference type="EMBL" id="JBJKFK010000954">
    <property type="protein sequence ID" value="KAL3314588.1"/>
    <property type="molecule type" value="Genomic_DNA"/>
</dbReference>
<sequence length="145" mass="16518">IAQMWQQLMIAIWACVLLVALAQLTPYTPYKSQKPALAVNSFQDSNNHGDCQPMAEGICKNIFYENTRMPNMFKHATQAEANKEKIEVDSVLQHTPEEEEVSPWTFLTLRYRDKVVAAMNQMQDQNTAHPQEIMLSPQGIKGHSK</sequence>
<dbReference type="InterPro" id="IPR036790">
    <property type="entry name" value="Frizzled_dom_sf"/>
</dbReference>
<comment type="caution">
    <text evidence="2">The sequence shown here is derived from an EMBL/GenBank/DDBJ whole genome shotgun (WGS) entry which is preliminary data.</text>
</comment>
<evidence type="ECO:0000313" key="3">
    <source>
        <dbReference type="Proteomes" id="UP001626550"/>
    </source>
</evidence>
<dbReference type="Gene3D" id="1.10.2000.10">
    <property type="entry name" value="Frizzled cysteine-rich domain"/>
    <property type="match status" value="1"/>
</dbReference>
<dbReference type="SUPFAM" id="SSF63501">
    <property type="entry name" value="Frizzled cysteine-rich domain"/>
    <property type="match status" value="1"/>
</dbReference>
<dbReference type="Proteomes" id="UP001626550">
    <property type="component" value="Unassembled WGS sequence"/>
</dbReference>
<keyword evidence="1" id="KW-0732">Signal</keyword>
<accession>A0ABD2Q4R1</accession>
<organism evidence="2 3">
    <name type="scientific">Cichlidogyrus casuarinus</name>
    <dbReference type="NCBI Taxonomy" id="1844966"/>
    <lineage>
        <taxon>Eukaryota</taxon>
        <taxon>Metazoa</taxon>
        <taxon>Spiralia</taxon>
        <taxon>Lophotrochozoa</taxon>
        <taxon>Platyhelminthes</taxon>
        <taxon>Monogenea</taxon>
        <taxon>Monopisthocotylea</taxon>
        <taxon>Dactylogyridea</taxon>
        <taxon>Ancyrocephalidae</taxon>
        <taxon>Cichlidogyrus</taxon>
    </lineage>
</organism>
<keyword evidence="3" id="KW-1185">Reference proteome</keyword>
<gene>
    <name evidence="2" type="ORF">Ciccas_006788</name>
</gene>
<protein>
    <submittedName>
        <fullName evidence="2">Uncharacterized protein</fullName>
    </submittedName>
</protein>
<proteinExistence type="predicted"/>
<name>A0ABD2Q4R1_9PLAT</name>
<feature type="non-terminal residue" evidence="2">
    <location>
        <position position="145"/>
    </location>
</feature>
<feature type="non-terminal residue" evidence="2">
    <location>
        <position position="1"/>
    </location>
</feature>
<feature type="chain" id="PRO_5044800354" evidence="1">
    <location>
        <begin position="23"/>
        <end position="145"/>
    </location>
</feature>